<dbReference type="InterPro" id="IPR000440">
    <property type="entry name" value="NADH_UbQ/plastoQ_OxRdtase_su3"/>
</dbReference>
<keyword evidence="1" id="KW-1278">Translocase</keyword>
<organism evidence="2">
    <name type="scientific">Concaveplana rufolineata</name>
    <dbReference type="NCBI Taxonomy" id="2840404"/>
    <lineage>
        <taxon>Eukaryota</taxon>
        <taxon>Metazoa</taxon>
        <taxon>Ecdysozoa</taxon>
        <taxon>Arthropoda</taxon>
        <taxon>Hexapoda</taxon>
        <taxon>Insecta</taxon>
        <taxon>Pterygota</taxon>
        <taxon>Neoptera</taxon>
        <taxon>Paraneoptera</taxon>
        <taxon>Hemiptera</taxon>
        <taxon>Auchenorrhyncha</taxon>
        <taxon>Membracoidea</taxon>
        <taxon>Cicadellidae</taxon>
        <taxon>Evacanthinae</taxon>
        <taxon>Nirvanini</taxon>
        <taxon>Concaveplana</taxon>
    </lineage>
</organism>
<dbReference type="EMBL" id="MN227168">
    <property type="protein sequence ID" value="QWC53820.1"/>
    <property type="molecule type" value="Genomic_DNA"/>
</dbReference>
<gene>
    <name evidence="2" type="primary">ND3</name>
</gene>
<feature type="transmembrane region" description="Helical" evidence="1">
    <location>
        <begin position="85"/>
        <end position="105"/>
    </location>
</feature>
<keyword evidence="1 2" id="KW-0496">Mitochondrion</keyword>
<keyword evidence="1" id="KW-0249">Electron transport</keyword>
<dbReference type="Pfam" id="PF00507">
    <property type="entry name" value="Oxidored_q4"/>
    <property type="match status" value="1"/>
</dbReference>
<keyword evidence="1" id="KW-0679">Respiratory chain</keyword>
<keyword evidence="1" id="KW-1133">Transmembrane helix</keyword>
<comment type="subcellular location">
    <subcellularLocation>
        <location evidence="1">Mitochondrion membrane</location>
        <topology evidence="1">Multi-pass membrane protein</topology>
    </subcellularLocation>
</comment>
<dbReference type="AlphaFoldDB" id="A0A8E8L8U4"/>
<evidence type="ECO:0000256" key="1">
    <source>
        <dbReference type="RuleBase" id="RU003640"/>
    </source>
</evidence>
<keyword evidence="1" id="KW-0813">Transport</keyword>
<sequence length="117" mass="13504">MNLLLINFLLICFILVIISLMILILGKKSTVDFEKSSPFECGFNPISYKRLPFSIHFFLIAVIFLVFDIEVIIIIPSILTMKFSVVQSWLITLILFIIILMLGLAHEWKNGMLKWAI</sequence>
<comment type="catalytic activity">
    <reaction evidence="1">
        <text>a ubiquinone + NADH + 5 H(+)(in) = a ubiquinol + NAD(+) + 4 H(+)(out)</text>
        <dbReference type="Rhea" id="RHEA:29091"/>
        <dbReference type="Rhea" id="RHEA-COMP:9565"/>
        <dbReference type="Rhea" id="RHEA-COMP:9566"/>
        <dbReference type="ChEBI" id="CHEBI:15378"/>
        <dbReference type="ChEBI" id="CHEBI:16389"/>
        <dbReference type="ChEBI" id="CHEBI:17976"/>
        <dbReference type="ChEBI" id="CHEBI:57540"/>
        <dbReference type="ChEBI" id="CHEBI:57945"/>
        <dbReference type="EC" id="7.1.1.2"/>
    </reaction>
</comment>
<dbReference type="PANTHER" id="PTHR11058">
    <property type="entry name" value="NADH-UBIQUINONE OXIDOREDUCTASE CHAIN 3"/>
    <property type="match status" value="1"/>
</dbReference>
<keyword evidence="1" id="KW-0812">Transmembrane</keyword>
<keyword evidence="1" id="KW-0472">Membrane</keyword>
<evidence type="ECO:0000313" key="2">
    <source>
        <dbReference type="EMBL" id="QWC53820.1"/>
    </source>
</evidence>
<dbReference type="GO" id="GO:0008137">
    <property type="term" value="F:NADH dehydrogenase (ubiquinone) activity"/>
    <property type="evidence" value="ECO:0007669"/>
    <property type="project" value="UniProtKB-UniRule"/>
</dbReference>
<keyword evidence="1" id="KW-0520">NAD</keyword>
<dbReference type="EC" id="7.1.1.2" evidence="1"/>
<dbReference type="GO" id="GO:0030964">
    <property type="term" value="C:NADH dehydrogenase complex"/>
    <property type="evidence" value="ECO:0007669"/>
    <property type="project" value="TreeGrafter"/>
</dbReference>
<comment type="function">
    <text evidence="1">Core subunit of the mitochondrial membrane respiratory chain NADH dehydrogenase (Complex I) which catalyzes electron transfer from NADH through the respiratory chain, using ubiquinone as an electron acceptor. Essential for the catalytic activity of complex I.</text>
</comment>
<keyword evidence="1" id="KW-0830">Ubiquinone</keyword>
<dbReference type="GO" id="GO:0031966">
    <property type="term" value="C:mitochondrial membrane"/>
    <property type="evidence" value="ECO:0007669"/>
    <property type="project" value="UniProtKB-SubCell"/>
</dbReference>
<geneLocation type="mitochondrion" evidence="2"/>
<feature type="transmembrane region" description="Helical" evidence="1">
    <location>
        <begin position="57"/>
        <end position="79"/>
    </location>
</feature>
<comment type="similarity">
    <text evidence="1">Belongs to the complex I subunit 3 family.</text>
</comment>
<dbReference type="PANTHER" id="PTHR11058:SF9">
    <property type="entry name" value="NADH-UBIQUINONE OXIDOREDUCTASE CHAIN 3"/>
    <property type="match status" value="1"/>
</dbReference>
<feature type="transmembrane region" description="Helical" evidence="1">
    <location>
        <begin position="6"/>
        <end position="26"/>
    </location>
</feature>
<proteinExistence type="inferred from homology"/>
<reference evidence="2" key="1">
    <citation type="submission" date="2019-07" db="EMBL/GenBank/DDBJ databases">
        <title>Mitochondrial genome of Concaveplana rufolineata.</title>
        <authorList>
            <person name="Du Y."/>
            <person name="Dai W."/>
        </authorList>
    </citation>
    <scope>NUCLEOTIDE SEQUENCE</scope>
</reference>
<name>A0A8E8L8U4_9HEMI</name>
<accession>A0A8E8L8U4</accession>
<protein>
    <recommendedName>
        <fullName evidence="1">NADH-ubiquinone oxidoreductase chain 3</fullName>
        <ecNumber evidence="1">7.1.1.2</ecNumber>
    </recommendedName>
</protein>